<feature type="domain" description="RNase H type-1" evidence="7">
    <location>
        <begin position="138"/>
        <end position="288"/>
    </location>
</feature>
<evidence type="ECO:0000313" key="8">
    <source>
        <dbReference type="Ensembl" id="ENSHHUP00000011001.1"/>
    </source>
</evidence>
<evidence type="ECO:0000256" key="3">
    <source>
        <dbReference type="ARBA" id="ARBA00022722"/>
    </source>
</evidence>
<dbReference type="Proteomes" id="UP000314982">
    <property type="component" value="Unassembled WGS sequence"/>
</dbReference>
<evidence type="ECO:0000256" key="5">
    <source>
        <dbReference type="ARBA" id="ARBA00022801"/>
    </source>
</evidence>
<dbReference type="InterPro" id="IPR002156">
    <property type="entry name" value="RNaseH_domain"/>
</dbReference>
<evidence type="ECO:0000256" key="1">
    <source>
        <dbReference type="ARBA" id="ARBA00022679"/>
    </source>
</evidence>
<evidence type="ECO:0000256" key="2">
    <source>
        <dbReference type="ARBA" id="ARBA00022695"/>
    </source>
</evidence>
<dbReference type="Gene3D" id="3.10.20.370">
    <property type="match status" value="1"/>
</dbReference>
<dbReference type="GO" id="GO:0003964">
    <property type="term" value="F:RNA-directed DNA polymerase activity"/>
    <property type="evidence" value="ECO:0007669"/>
    <property type="project" value="UniProtKB-KW"/>
</dbReference>
<name>A0A4W5KGA1_9TELE</name>
<keyword evidence="9" id="KW-1185">Reference proteome</keyword>
<dbReference type="SUPFAM" id="SSF53098">
    <property type="entry name" value="Ribonuclease H-like"/>
    <property type="match status" value="1"/>
</dbReference>
<dbReference type="AlphaFoldDB" id="A0A4W5KGA1"/>
<reference evidence="8" key="2">
    <citation type="submission" date="2025-08" db="UniProtKB">
        <authorList>
            <consortium name="Ensembl"/>
        </authorList>
    </citation>
    <scope>IDENTIFICATION</scope>
</reference>
<dbReference type="GO" id="GO:0003676">
    <property type="term" value="F:nucleic acid binding"/>
    <property type="evidence" value="ECO:0007669"/>
    <property type="project" value="InterPro"/>
</dbReference>
<dbReference type="InterPro" id="IPR036397">
    <property type="entry name" value="RNaseH_sf"/>
</dbReference>
<dbReference type="Gene3D" id="3.30.420.10">
    <property type="entry name" value="Ribonuclease H-like superfamily/Ribonuclease H"/>
    <property type="match status" value="1"/>
</dbReference>
<evidence type="ECO:0000256" key="6">
    <source>
        <dbReference type="ARBA" id="ARBA00022918"/>
    </source>
</evidence>
<evidence type="ECO:0000259" key="7">
    <source>
        <dbReference type="PROSITE" id="PS50879"/>
    </source>
</evidence>
<dbReference type="InterPro" id="IPR043502">
    <property type="entry name" value="DNA/RNA_pol_sf"/>
</dbReference>
<keyword evidence="4" id="KW-0255">Endonuclease</keyword>
<dbReference type="GO" id="GO:0004523">
    <property type="term" value="F:RNA-DNA hybrid ribonuclease activity"/>
    <property type="evidence" value="ECO:0007669"/>
    <property type="project" value="InterPro"/>
</dbReference>
<accession>A0A4W5KGA1</accession>
<keyword evidence="5" id="KW-0378">Hydrolase</keyword>
<dbReference type="InterPro" id="IPR012337">
    <property type="entry name" value="RNaseH-like_sf"/>
</dbReference>
<sequence>MQETCSGRKKQPIAYYSSKLDPVAQGYPPCYQGLAALHYAYDKASTITMGYPVIISTHHKIVELIEQGKFVLTNARTLDYMTLLTYPDVSIKRCNTVNPADRIPFDFEGEAHDCVAEALRFTKLRPDLDSIPLMDRHGCIMENYFVDGSCFKDHLGNHAGFVVVKHQGVGFTEEILEHCPQPCSAQLAELKALTAACVLGKGKAVNIYTDSAYAHGVCHLFGAVWKQRGFKKSDGTPIQHHLQIGKLMTALMYPQKLAIIKCQAHKKGNDFVMRGNNAADEAAKKASKCAVPIMTELPMDIVSFATPPSPAALVQIQSRASIFEQNTWLQRGASVDRHGVWRTHDGAILATTTLLTLLINDAHDPDHCARGEVIRKIKKQGFWSPYLQATVDEILSNCEICAKNNIRKGITSPIGHIPVPEGPFRHIVMDYV</sequence>
<reference evidence="9" key="1">
    <citation type="submission" date="2018-06" db="EMBL/GenBank/DDBJ databases">
        <title>Genome assembly of Danube salmon.</title>
        <authorList>
            <person name="Macqueen D.J."/>
            <person name="Gundappa M.K."/>
        </authorList>
    </citation>
    <scope>NUCLEOTIDE SEQUENCE [LARGE SCALE GENOMIC DNA]</scope>
</reference>
<dbReference type="Pfam" id="PF17917">
    <property type="entry name" value="RT_RNaseH"/>
    <property type="match status" value="1"/>
</dbReference>
<evidence type="ECO:0000313" key="9">
    <source>
        <dbReference type="Proteomes" id="UP000314982"/>
    </source>
</evidence>
<dbReference type="PANTHER" id="PTHR41694:SF5">
    <property type="entry name" value="RIBONUCLEASE H"/>
    <property type="match status" value="1"/>
</dbReference>
<evidence type="ECO:0000256" key="4">
    <source>
        <dbReference type="ARBA" id="ARBA00022759"/>
    </source>
</evidence>
<reference evidence="8" key="3">
    <citation type="submission" date="2025-09" db="UniProtKB">
        <authorList>
            <consortium name="Ensembl"/>
        </authorList>
    </citation>
    <scope>IDENTIFICATION</scope>
</reference>
<dbReference type="PROSITE" id="PS50879">
    <property type="entry name" value="RNASE_H_1"/>
    <property type="match status" value="1"/>
</dbReference>
<dbReference type="PANTHER" id="PTHR41694">
    <property type="entry name" value="ENDOGENOUS RETROVIRUS GROUP K MEMBER POL PROTEIN"/>
    <property type="match status" value="1"/>
</dbReference>
<organism evidence="8 9">
    <name type="scientific">Hucho hucho</name>
    <name type="common">huchen</name>
    <dbReference type="NCBI Taxonomy" id="62062"/>
    <lineage>
        <taxon>Eukaryota</taxon>
        <taxon>Metazoa</taxon>
        <taxon>Chordata</taxon>
        <taxon>Craniata</taxon>
        <taxon>Vertebrata</taxon>
        <taxon>Euteleostomi</taxon>
        <taxon>Actinopterygii</taxon>
        <taxon>Neopterygii</taxon>
        <taxon>Teleostei</taxon>
        <taxon>Protacanthopterygii</taxon>
        <taxon>Salmoniformes</taxon>
        <taxon>Salmonidae</taxon>
        <taxon>Salmoninae</taxon>
        <taxon>Hucho</taxon>
    </lineage>
</organism>
<keyword evidence="2" id="KW-0548">Nucleotidyltransferase</keyword>
<dbReference type="InterPro" id="IPR041373">
    <property type="entry name" value="RT_RNaseH"/>
</dbReference>
<dbReference type="GeneTree" id="ENSGT01030000235300"/>
<dbReference type="Pfam" id="PF00075">
    <property type="entry name" value="RNase_H"/>
    <property type="match status" value="1"/>
</dbReference>
<dbReference type="Ensembl" id="ENSHHUT00000011349.1">
    <property type="protein sequence ID" value="ENSHHUP00000011001.1"/>
    <property type="gene ID" value="ENSHHUG00000006745.1"/>
</dbReference>
<keyword evidence="3" id="KW-0540">Nuclease</keyword>
<protein>
    <recommendedName>
        <fullName evidence="7">RNase H type-1 domain-containing protein</fullName>
    </recommendedName>
</protein>
<proteinExistence type="predicted"/>
<dbReference type="SUPFAM" id="SSF56672">
    <property type="entry name" value="DNA/RNA polymerases"/>
    <property type="match status" value="1"/>
</dbReference>
<keyword evidence="6" id="KW-0695">RNA-directed DNA polymerase</keyword>
<keyword evidence="1" id="KW-0808">Transferase</keyword>
<dbReference type="Gene3D" id="1.10.340.70">
    <property type="match status" value="1"/>
</dbReference>